<dbReference type="InterPro" id="IPR047670">
    <property type="entry name" value="YfjT-like"/>
</dbReference>
<dbReference type="AlphaFoldDB" id="A0A840PU96"/>
<name>A0A840PU96_URETH</name>
<dbReference type="Proteomes" id="UP000557217">
    <property type="component" value="Unassembled WGS sequence"/>
</dbReference>
<reference evidence="1 2" key="1">
    <citation type="submission" date="2020-08" db="EMBL/GenBank/DDBJ databases">
        <title>Genomic Encyclopedia of Type Strains, Phase IV (KMG-IV): sequencing the most valuable type-strain genomes for metagenomic binning, comparative biology and taxonomic classification.</title>
        <authorList>
            <person name="Goeker M."/>
        </authorList>
    </citation>
    <scope>NUCLEOTIDE SEQUENCE [LARGE SCALE GENOMIC DNA]</scope>
    <source>
        <strain evidence="1 2">DSM 10633</strain>
    </source>
</reference>
<dbReference type="EMBL" id="JACHGZ010000005">
    <property type="protein sequence ID" value="MBB5148322.1"/>
    <property type="molecule type" value="Genomic_DNA"/>
</dbReference>
<comment type="caution">
    <text evidence="1">The sequence shown here is derived from an EMBL/GenBank/DDBJ whole genome shotgun (WGS) entry which is preliminary data.</text>
</comment>
<evidence type="ECO:0000313" key="2">
    <source>
        <dbReference type="Proteomes" id="UP000557217"/>
    </source>
</evidence>
<dbReference type="RefSeq" id="WP_016837889.1">
    <property type="nucleotide sequence ID" value="NZ_AP018335.1"/>
</dbReference>
<protein>
    <submittedName>
        <fullName evidence="1">Uncharacterized protein</fullName>
    </submittedName>
</protein>
<gene>
    <name evidence="1" type="ORF">HNR36_000708</name>
</gene>
<organism evidence="1 2">
    <name type="scientific">Ureibacillus thermosphaericus</name>
    <dbReference type="NCBI Taxonomy" id="51173"/>
    <lineage>
        <taxon>Bacteria</taxon>
        <taxon>Bacillati</taxon>
        <taxon>Bacillota</taxon>
        <taxon>Bacilli</taxon>
        <taxon>Bacillales</taxon>
        <taxon>Caryophanaceae</taxon>
        <taxon>Ureibacillus</taxon>
    </lineage>
</organism>
<sequence>MKPIQDKNTQVKYLKERLEIFLEVLEAIDEETAGIEDIDRLIKMIDDIEEKIEQFKQRS</sequence>
<evidence type="ECO:0000313" key="1">
    <source>
        <dbReference type="EMBL" id="MBB5148322.1"/>
    </source>
</evidence>
<keyword evidence="2" id="KW-1185">Reference proteome</keyword>
<accession>A0A840PU96</accession>
<proteinExistence type="predicted"/>
<dbReference type="NCBIfam" id="NF040878">
    <property type="entry name" value="SE1561_fam"/>
    <property type="match status" value="1"/>
</dbReference>